<dbReference type="RefSeq" id="WP_215607970.1">
    <property type="nucleotide sequence ID" value="NZ_JADOES010000007.1"/>
</dbReference>
<dbReference type="SUPFAM" id="SSF56436">
    <property type="entry name" value="C-type lectin-like"/>
    <property type="match status" value="1"/>
</dbReference>
<accession>A0A947DDJ1</accession>
<reference evidence="2" key="1">
    <citation type="submission" date="2020-11" db="EMBL/GenBank/DDBJ databases">
        <authorList>
            <person name="Konstantinou D."/>
            <person name="Gkelis S."/>
            <person name="Popin R."/>
            <person name="Fewer D."/>
            <person name="Sivonen K."/>
        </authorList>
    </citation>
    <scope>NUCLEOTIDE SEQUENCE</scope>
    <source>
        <strain evidence="2">TAU-MAC 1115</strain>
    </source>
</reference>
<dbReference type="GO" id="GO:0120147">
    <property type="term" value="F:formylglycine-generating oxidase activity"/>
    <property type="evidence" value="ECO:0007669"/>
    <property type="project" value="TreeGrafter"/>
</dbReference>
<dbReference type="InterPro" id="IPR042095">
    <property type="entry name" value="SUMF_sf"/>
</dbReference>
<keyword evidence="3" id="KW-1185">Reference proteome</keyword>
<dbReference type="AlphaFoldDB" id="A0A947DDJ1"/>
<name>A0A947DDJ1_9CYAN</name>
<dbReference type="InterPro" id="IPR016187">
    <property type="entry name" value="CTDL_fold"/>
</dbReference>
<evidence type="ECO:0000313" key="2">
    <source>
        <dbReference type="EMBL" id="MBT9314900.1"/>
    </source>
</evidence>
<gene>
    <name evidence="2" type="ORF">IXB50_05640</name>
</gene>
<dbReference type="Pfam" id="PF03781">
    <property type="entry name" value="FGE-sulfatase"/>
    <property type="match status" value="1"/>
</dbReference>
<dbReference type="Proteomes" id="UP000717364">
    <property type="component" value="Unassembled WGS sequence"/>
</dbReference>
<dbReference type="InterPro" id="IPR005532">
    <property type="entry name" value="SUMF_dom"/>
</dbReference>
<dbReference type="InterPro" id="IPR051043">
    <property type="entry name" value="Sulfatase_Mod_Factor_Kinase"/>
</dbReference>
<dbReference type="PANTHER" id="PTHR23150">
    <property type="entry name" value="SULFATASE MODIFYING FACTOR 1, 2"/>
    <property type="match status" value="1"/>
</dbReference>
<feature type="domain" description="Sulfatase-modifying factor enzyme-like" evidence="1">
    <location>
        <begin position="31"/>
        <end position="273"/>
    </location>
</feature>
<reference evidence="2" key="2">
    <citation type="journal article" date="2021" name="Mar. Drugs">
        <title>Genome Reduction and Secondary Metabolism of the Marine Sponge-Associated Cyanobacterium Leptothoe.</title>
        <authorList>
            <person name="Konstantinou D."/>
            <person name="Popin R.V."/>
            <person name="Fewer D.P."/>
            <person name="Sivonen K."/>
            <person name="Gkelis S."/>
        </authorList>
    </citation>
    <scope>NUCLEOTIDE SEQUENCE</scope>
    <source>
        <strain evidence="2">TAU-MAC 1115</strain>
    </source>
</reference>
<sequence>MAQAVNLVINKRQQRVTYYDEALPDGITLRMMQIPGDTFLMGSPETEVDRINWEGPQHEVTVPGFFLGKYAVTQAQWRAVAGLPRVKGRLNPNPSKFKGEDRPVEQVSWHEAEEFCARLSVHTGRRYGLPSEAQWEYACRARTQTPFHFGETITTELANYRGTDDESLGWSGSYGDGPKGEYREETTSVGLFEVANDFGLYDMHGNVWEWCADHWHGNYDQAPMDGSPWLTEDSEAARVRRGGSWIYIPRNCRSASRTYYQPGYRSGNIGFRVSCEPPGSLQ</sequence>
<dbReference type="PANTHER" id="PTHR23150:SF19">
    <property type="entry name" value="FORMYLGLYCINE-GENERATING ENZYME"/>
    <property type="match status" value="1"/>
</dbReference>
<comment type="caution">
    <text evidence="2">The sequence shown here is derived from an EMBL/GenBank/DDBJ whole genome shotgun (WGS) entry which is preliminary data.</text>
</comment>
<proteinExistence type="predicted"/>
<evidence type="ECO:0000313" key="3">
    <source>
        <dbReference type="Proteomes" id="UP000717364"/>
    </source>
</evidence>
<evidence type="ECO:0000259" key="1">
    <source>
        <dbReference type="Pfam" id="PF03781"/>
    </source>
</evidence>
<organism evidence="2 3">
    <name type="scientific">Leptothoe spongobia TAU-MAC 1115</name>
    <dbReference type="NCBI Taxonomy" id="1967444"/>
    <lineage>
        <taxon>Bacteria</taxon>
        <taxon>Bacillati</taxon>
        <taxon>Cyanobacteriota</taxon>
        <taxon>Cyanophyceae</taxon>
        <taxon>Nodosilineales</taxon>
        <taxon>Cymatolegaceae</taxon>
        <taxon>Leptothoe</taxon>
        <taxon>Leptothoe spongobia</taxon>
    </lineage>
</organism>
<dbReference type="EMBL" id="JADOES010000007">
    <property type="protein sequence ID" value="MBT9314900.1"/>
    <property type="molecule type" value="Genomic_DNA"/>
</dbReference>
<dbReference type="Gene3D" id="3.90.1580.10">
    <property type="entry name" value="paralog of FGE (formylglycine-generating enzyme)"/>
    <property type="match status" value="1"/>
</dbReference>
<protein>
    <submittedName>
        <fullName evidence="2">Formylglycine-generating enzyme family protein</fullName>
    </submittedName>
</protein>